<comment type="caution">
    <text evidence="2">The sequence shown here is derived from an EMBL/GenBank/DDBJ whole genome shotgun (WGS) entry which is preliminary data.</text>
</comment>
<dbReference type="PANTHER" id="PTHR15977:SF15">
    <property type="entry name" value="CILIA- AND FLAGELLA-ASSOCIATED PROTEIN 46"/>
    <property type="match status" value="1"/>
</dbReference>
<dbReference type="PANTHER" id="PTHR15977">
    <property type="entry name" value="CILIA- AND FLAGELLA-ASSOCIATED PROTEIN 46"/>
    <property type="match status" value="1"/>
</dbReference>
<evidence type="ECO:0000313" key="2">
    <source>
        <dbReference type="EMBL" id="KAK3554152.1"/>
    </source>
</evidence>
<evidence type="ECO:0000313" key="3">
    <source>
        <dbReference type="Proteomes" id="UP001274896"/>
    </source>
</evidence>
<name>A0AAE0RH91_9TELE</name>
<feature type="region of interest" description="Disordered" evidence="1">
    <location>
        <begin position="23"/>
        <end position="46"/>
    </location>
</feature>
<evidence type="ECO:0000256" key="1">
    <source>
        <dbReference type="SAM" id="MobiDB-lite"/>
    </source>
</evidence>
<dbReference type="InterPro" id="IPR039586">
    <property type="entry name" value="CFAP46"/>
</dbReference>
<feature type="non-terminal residue" evidence="2">
    <location>
        <position position="169"/>
    </location>
</feature>
<dbReference type="GO" id="GO:0035082">
    <property type="term" value="P:axoneme assembly"/>
    <property type="evidence" value="ECO:0007669"/>
    <property type="project" value="InterPro"/>
</dbReference>
<keyword evidence="3" id="KW-1185">Reference proteome</keyword>
<accession>A0AAE0RH91</accession>
<sequence length="169" mass="18774">VVLLVLLCDAVAQGIIQPWCRTSGHTSQEEKQPQADKTKKNAKKGMEKSVSTQAVALEAAGVQDIKKALQMCDYALRLSNGNNETVPIVVRKQLLSTWVNAKYLLQQQIGQNLDIDDECKNEAMQVMSRVLVGVEMLRCNSNHGLMEFSVPSLTMVNSSMLYEKKESMT</sequence>
<gene>
    <name evidence="2" type="ORF">QTP70_019079</name>
</gene>
<dbReference type="AlphaFoldDB" id="A0AAE0RH91"/>
<dbReference type="EMBL" id="JAUCMX010000002">
    <property type="protein sequence ID" value="KAK3554152.1"/>
    <property type="molecule type" value="Genomic_DNA"/>
</dbReference>
<dbReference type="GO" id="GO:0060294">
    <property type="term" value="P:cilium movement involved in cell motility"/>
    <property type="evidence" value="ECO:0007669"/>
    <property type="project" value="InterPro"/>
</dbReference>
<protein>
    <submittedName>
        <fullName evidence="2">Uncharacterized protein</fullName>
    </submittedName>
</protein>
<feature type="compositionally biased region" description="Basic and acidic residues" evidence="1">
    <location>
        <begin position="27"/>
        <end position="46"/>
    </location>
</feature>
<reference evidence="2" key="1">
    <citation type="submission" date="2023-06" db="EMBL/GenBank/DDBJ databases">
        <title>Male Hemibagrus guttatus genome.</title>
        <authorList>
            <person name="Bian C."/>
        </authorList>
    </citation>
    <scope>NUCLEOTIDE SEQUENCE</scope>
    <source>
        <strain evidence="2">Male_cb2023</strain>
        <tissue evidence="2">Muscle</tissue>
    </source>
</reference>
<proteinExistence type="predicted"/>
<organism evidence="2 3">
    <name type="scientific">Hemibagrus guttatus</name>
    <dbReference type="NCBI Taxonomy" id="175788"/>
    <lineage>
        <taxon>Eukaryota</taxon>
        <taxon>Metazoa</taxon>
        <taxon>Chordata</taxon>
        <taxon>Craniata</taxon>
        <taxon>Vertebrata</taxon>
        <taxon>Euteleostomi</taxon>
        <taxon>Actinopterygii</taxon>
        <taxon>Neopterygii</taxon>
        <taxon>Teleostei</taxon>
        <taxon>Ostariophysi</taxon>
        <taxon>Siluriformes</taxon>
        <taxon>Bagridae</taxon>
        <taxon>Hemibagrus</taxon>
    </lineage>
</organism>
<feature type="non-terminal residue" evidence="2">
    <location>
        <position position="1"/>
    </location>
</feature>
<dbReference type="Proteomes" id="UP001274896">
    <property type="component" value="Unassembled WGS sequence"/>
</dbReference>